<feature type="region of interest" description="Disordered" evidence="1">
    <location>
        <begin position="1"/>
        <end position="23"/>
    </location>
</feature>
<feature type="region of interest" description="Disordered" evidence="1">
    <location>
        <begin position="57"/>
        <end position="95"/>
    </location>
</feature>
<sequence>MKLLAPHEAVGSSRSLRARTSRFQGEETRHYGCMYSLSRTSRAGRSCWLHTHSCNEEPLKGSRAREKKENNRDLKNNNLVKTDPPIGYYQRRIRR</sequence>
<feature type="compositionally biased region" description="Basic and acidic residues" evidence="1">
    <location>
        <begin position="57"/>
        <end position="75"/>
    </location>
</feature>
<proteinExistence type="predicted"/>
<evidence type="ECO:0000256" key="1">
    <source>
        <dbReference type="SAM" id="MobiDB-lite"/>
    </source>
</evidence>
<dbReference type="AlphaFoldDB" id="A0AAV7N8R0"/>
<accession>A0AAV7N8R0</accession>
<evidence type="ECO:0000313" key="2">
    <source>
        <dbReference type="EMBL" id="KAJ1112461.1"/>
    </source>
</evidence>
<gene>
    <name evidence="2" type="ORF">NDU88_000725</name>
</gene>
<name>A0AAV7N8R0_PLEWA</name>
<protein>
    <submittedName>
        <fullName evidence="2">Uncharacterized protein</fullName>
    </submittedName>
</protein>
<keyword evidence="3" id="KW-1185">Reference proteome</keyword>
<dbReference type="EMBL" id="JANPWB010000012">
    <property type="protein sequence ID" value="KAJ1112461.1"/>
    <property type="molecule type" value="Genomic_DNA"/>
</dbReference>
<dbReference type="Proteomes" id="UP001066276">
    <property type="component" value="Chromosome 8"/>
</dbReference>
<reference evidence="2" key="1">
    <citation type="journal article" date="2022" name="bioRxiv">
        <title>Sequencing and chromosome-scale assembly of the giantPleurodeles waltlgenome.</title>
        <authorList>
            <person name="Brown T."/>
            <person name="Elewa A."/>
            <person name="Iarovenko S."/>
            <person name="Subramanian E."/>
            <person name="Araus A.J."/>
            <person name="Petzold A."/>
            <person name="Susuki M."/>
            <person name="Suzuki K.-i.T."/>
            <person name="Hayashi T."/>
            <person name="Toyoda A."/>
            <person name="Oliveira C."/>
            <person name="Osipova E."/>
            <person name="Leigh N.D."/>
            <person name="Simon A."/>
            <person name="Yun M.H."/>
        </authorList>
    </citation>
    <scope>NUCLEOTIDE SEQUENCE</scope>
    <source>
        <strain evidence="2">20211129_DDA</strain>
        <tissue evidence="2">Liver</tissue>
    </source>
</reference>
<organism evidence="2 3">
    <name type="scientific">Pleurodeles waltl</name>
    <name type="common">Iberian ribbed newt</name>
    <dbReference type="NCBI Taxonomy" id="8319"/>
    <lineage>
        <taxon>Eukaryota</taxon>
        <taxon>Metazoa</taxon>
        <taxon>Chordata</taxon>
        <taxon>Craniata</taxon>
        <taxon>Vertebrata</taxon>
        <taxon>Euteleostomi</taxon>
        <taxon>Amphibia</taxon>
        <taxon>Batrachia</taxon>
        <taxon>Caudata</taxon>
        <taxon>Salamandroidea</taxon>
        <taxon>Salamandridae</taxon>
        <taxon>Pleurodelinae</taxon>
        <taxon>Pleurodeles</taxon>
    </lineage>
</organism>
<evidence type="ECO:0000313" key="3">
    <source>
        <dbReference type="Proteomes" id="UP001066276"/>
    </source>
</evidence>
<comment type="caution">
    <text evidence="2">The sequence shown here is derived from an EMBL/GenBank/DDBJ whole genome shotgun (WGS) entry which is preliminary data.</text>
</comment>